<evidence type="ECO:0000313" key="1">
    <source>
        <dbReference type="EMBL" id="CAG8698273.1"/>
    </source>
</evidence>
<dbReference type="Proteomes" id="UP000789375">
    <property type="component" value="Unassembled WGS sequence"/>
</dbReference>
<proteinExistence type="predicted"/>
<name>A0A9N9HNR6_FUNMO</name>
<comment type="caution">
    <text evidence="1">The sequence shown here is derived from an EMBL/GenBank/DDBJ whole genome shotgun (WGS) entry which is preliminary data.</text>
</comment>
<reference evidence="1" key="1">
    <citation type="submission" date="2021-06" db="EMBL/GenBank/DDBJ databases">
        <authorList>
            <person name="Kallberg Y."/>
            <person name="Tangrot J."/>
            <person name="Rosling A."/>
        </authorList>
    </citation>
    <scope>NUCLEOTIDE SEQUENCE</scope>
    <source>
        <strain evidence="1">87-6 pot B 2015</strain>
    </source>
</reference>
<evidence type="ECO:0000313" key="2">
    <source>
        <dbReference type="Proteomes" id="UP000789375"/>
    </source>
</evidence>
<sequence>MPTIGKDTEQAHSLKRIINNRWEQSTIINQITDHINDMNINSKNILILIELFEKLTSIEDIYDPKSIHKMIKIFRKDLIENGYSEKKYIITRPLPPVIGIWKRYFRPASKTSWLTISHSAGYKGGSIQAIKDGLDELGGSRANWLKDFVQNYSTLNMFDCTYDSNFFLQEDFDHFSNYSVSDFDDSDDCDFDTYELNKSKRQFFQPRTYKYFSRPNVPTEERLISCETLSPDSFVVRKEEGGFMHFRNIHEMESYINSIPEFYQTFHEYICKGRLQKIKLDLDGDIEKLASYPDPLSQEYAKNLLTGSSIPCLRSDVAKQRLSSWKKMSLRDRKTDEIVFLIKKGLYTLIKKLTGRCVSSSDILKADSSNNFKWSLHIILSQFFVNGATKARKFIEDLFQILPSDFSTQLRSLKILDEGVNKDYQSFRMAGCHKIANPTRVKKIVTEHSWRDSLITYIEGNAVELYPFLDLSSEELSLHTSNFETLSDRKKEELSDQIIKIVEDQFPFLSFRNHISGRDNFDHLQPSLCDICNSAEEHTSDGMYGKWIKDSYYLFCYRQTETGEPLKVFEADC</sequence>
<protein>
    <submittedName>
        <fullName evidence="1">10524_t:CDS:1</fullName>
    </submittedName>
</protein>
<organism evidence="1 2">
    <name type="scientific">Funneliformis mosseae</name>
    <name type="common">Endomycorrhizal fungus</name>
    <name type="synonym">Glomus mosseae</name>
    <dbReference type="NCBI Taxonomy" id="27381"/>
    <lineage>
        <taxon>Eukaryota</taxon>
        <taxon>Fungi</taxon>
        <taxon>Fungi incertae sedis</taxon>
        <taxon>Mucoromycota</taxon>
        <taxon>Glomeromycotina</taxon>
        <taxon>Glomeromycetes</taxon>
        <taxon>Glomerales</taxon>
        <taxon>Glomeraceae</taxon>
        <taxon>Funneliformis</taxon>
    </lineage>
</organism>
<dbReference type="AlphaFoldDB" id="A0A9N9HNR6"/>
<keyword evidence="2" id="KW-1185">Reference proteome</keyword>
<accession>A0A9N9HNR6</accession>
<dbReference type="EMBL" id="CAJVPP010008610">
    <property type="protein sequence ID" value="CAG8698273.1"/>
    <property type="molecule type" value="Genomic_DNA"/>
</dbReference>
<gene>
    <name evidence="1" type="ORF">FMOSSE_LOCUS13695</name>
</gene>